<gene>
    <name evidence="4" type="ORF">DLM_0568</name>
</gene>
<dbReference type="InterPro" id="IPR025194">
    <property type="entry name" value="RodZ-like_C"/>
</dbReference>
<feature type="compositionally biased region" description="Low complexity" evidence="1">
    <location>
        <begin position="215"/>
        <end position="225"/>
    </location>
</feature>
<reference evidence="5" key="1">
    <citation type="journal article" date="2017" name="Biotechnol. Biofuels">
        <title>Evaluation of environmental bacterial communities as a factor affecting the growth of duckweed Lemna minor.</title>
        <authorList>
            <person name="Ishizawa H."/>
            <person name="Kuroda M."/>
            <person name="Morikawa M."/>
            <person name="Ike M."/>
        </authorList>
    </citation>
    <scope>NUCLEOTIDE SEQUENCE [LARGE SCALE GENOMIC DNA]</scope>
    <source>
        <strain evidence="5">H3</strain>
    </source>
</reference>
<feature type="compositionally biased region" description="Low complexity" evidence="1">
    <location>
        <begin position="168"/>
        <end position="191"/>
    </location>
</feature>
<reference evidence="5" key="3">
    <citation type="journal article" date="2017" name="Plant Physiol. Biochem.">
        <title>Differential oxidative and antioxidative response of duckweed Lemna minor toward plant growth promoting/inhibiting bacteria.</title>
        <authorList>
            <person name="Ishizawa H."/>
            <person name="Kuroda M."/>
            <person name="Morikawa M."/>
            <person name="Ike M."/>
        </authorList>
    </citation>
    <scope>NUCLEOTIDE SEQUENCE [LARGE SCALE GENOMIC DNA]</scope>
    <source>
        <strain evidence="5">H3</strain>
    </source>
</reference>
<dbReference type="EMBL" id="AP018823">
    <property type="protein sequence ID" value="BBF84229.1"/>
    <property type="molecule type" value="Genomic_DNA"/>
</dbReference>
<dbReference type="InterPro" id="IPR050400">
    <property type="entry name" value="Bact_Cytoskel_RodZ"/>
</dbReference>
<dbReference type="KEGG" id="amah:DLM_0568"/>
<dbReference type="PANTHER" id="PTHR34475:SF1">
    <property type="entry name" value="CYTOSKELETON PROTEIN RODZ"/>
    <property type="match status" value="1"/>
</dbReference>
<dbReference type="AlphaFoldDB" id="A0A3G9GBX3"/>
<name>A0A3G9GBX3_9NEIS</name>
<feature type="transmembrane region" description="Helical" evidence="2">
    <location>
        <begin position="128"/>
        <end position="146"/>
    </location>
</feature>
<sequence>MEQEANDQPAGFEVGAALKAARERAGMSLGEVADRLKLSIRQLEAIEHDDFQQLPGATFVRGFVRNYARFLRVDPEPLMARLEQQFPSAVNDVVNLVKHEAQGDAVAHAAQASGLDSAQAAGGKAGKWLIIVLLLAALAAAVAWFLSRPADKADDSKQSLQPMLTEQAASAATPASAALPQPAAASAPQAAPTAITQPVASAPAVVTQPAPPASKPQASAPSAGDATASAATGKISLSAKQAAWISVIDATGKKLQFGTLEAGGSKELSGTPPFQLKIGNAAQVELSFNGQPVALADKIRGTTAKIKLK</sequence>
<dbReference type="InterPro" id="IPR010982">
    <property type="entry name" value="Lambda_DNA-bd_dom_sf"/>
</dbReference>
<dbReference type="SMART" id="SM00530">
    <property type="entry name" value="HTH_XRE"/>
    <property type="match status" value="1"/>
</dbReference>
<protein>
    <submittedName>
        <fullName evidence="4">Putative membrane protein</fullName>
    </submittedName>
</protein>
<keyword evidence="5" id="KW-1185">Reference proteome</keyword>
<feature type="region of interest" description="Disordered" evidence="1">
    <location>
        <begin position="203"/>
        <end position="225"/>
    </location>
</feature>
<organism evidence="4 5">
    <name type="scientific">Aquitalea magnusonii</name>
    <dbReference type="NCBI Taxonomy" id="332411"/>
    <lineage>
        <taxon>Bacteria</taxon>
        <taxon>Pseudomonadati</taxon>
        <taxon>Pseudomonadota</taxon>
        <taxon>Betaproteobacteria</taxon>
        <taxon>Neisseriales</taxon>
        <taxon>Chromobacteriaceae</taxon>
        <taxon>Aquitalea</taxon>
    </lineage>
</organism>
<dbReference type="RefSeq" id="WP_089084889.1">
    <property type="nucleotide sequence ID" value="NZ_AP018823.1"/>
</dbReference>
<proteinExistence type="predicted"/>
<dbReference type="CDD" id="cd00093">
    <property type="entry name" value="HTH_XRE"/>
    <property type="match status" value="1"/>
</dbReference>
<dbReference type="Proteomes" id="UP000198290">
    <property type="component" value="Chromosome"/>
</dbReference>
<evidence type="ECO:0000313" key="5">
    <source>
        <dbReference type="Proteomes" id="UP000198290"/>
    </source>
</evidence>
<keyword evidence="2" id="KW-0472">Membrane</keyword>
<dbReference type="SUPFAM" id="SSF47413">
    <property type="entry name" value="lambda repressor-like DNA-binding domains"/>
    <property type="match status" value="1"/>
</dbReference>
<evidence type="ECO:0000313" key="4">
    <source>
        <dbReference type="EMBL" id="BBF84229.1"/>
    </source>
</evidence>
<dbReference type="InterPro" id="IPR001387">
    <property type="entry name" value="Cro/C1-type_HTH"/>
</dbReference>
<reference evidence="4 5" key="2">
    <citation type="journal article" date="2017" name="Genome Announc.">
        <title>Draft genome sequence of Aquitalea magnusonii strain H3, a plant growth-promoting bacterium of duckweed Lemna minor.</title>
        <authorList>
            <person name="Ishizawa H."/>
            <person name="Kuroda M."/>
            <person name="Ike M."/>
        </authorList>
    </citation>
    <scope>NUCLEOTIDE SEQUENCE [LARGE SCALE GENOMIC DNA]</scope>
    <source>
        <strain evidence="4 5">H3</strain>
    </source>
</reference>
<evidence type="ECO:0000256" key="1">
    <source>
        <dbReference type="SAM" id="MobiDB-lite"/>
    </source>
</evidence>
<accession>A0A3G9GBX3</accession>
<dbReference type="PANTHER" id="PTHR34475">
    <property type="match status" value="1"/>
</dbReference>
<evidence type="ECO:0000259" key="3">
    <source>
        <dbReference type="SMART" id="SM00530"/>
    </source>
</evidence>
<dbReference type="Pfam" id="PF13464">
    <property type="entry name" value="RodZ_C"/>
    <property type="match status" value="1"/>
</dbReference>
<feature type="region of interest" description="Disordered" evidence="1">
    <location>
        <begin position="155"/>
        <end position="191"/>
    </location>
</feature>
<keyword evidence="2" id="KW-1133">Transmembrane helix</keyword>
<feature type="domain" description="HTH cro/C1-type" evidence="3">
    <location>
        <begin position="17"/>
        <end position="78"/>
    </location>
</feature>
<dbReference type="GO" id="GO:0003677">
    <property type="term" value="F:DNA binding"/>
    <property type="evidence" value="ECO:0007669"/>
    <property type="project" value="InterPro"/>
</dbReference>
<dbReference type="OrthoDB" id="8561330at2"/>
<dbReference type="Gene3D" id="1.10.260.40">
    <property type="entry name" value="lambda repressor-like DNA-binding domains"/>
    <property type="match status" value="1"/>
</dbReference>
<evidence type="ECO:0000256" key="2">
    <source>
        <dbReference type="SAM" id="Phobius"/>
    </source>
</evidence>
<dbReference type="Pfam" id="PF13413">
    <property type="entry name" value="HTH_25"/>
    <property type="match status" value="1"/>
</dbReference>
<dbReference type="STRING" id="332411.VI06_00245"/>
<keyword evidence="2" id="KW-0812">Transmembrane</keyword>